<keyword evidence="4" id="KW-0378">Hydrolase</keyword>
<proteinExistence type="inferred from homology"/>
<dbReference type="PANTHER" id="PTHR10858">
    <property type="entry name" value="DEOXYRIBONUCLEASE II"/>
    <property type="match status" value="1"/>
</dbReference>
<dbReference type="GO" id="GO:0006309">
    <property type="term" value="P:apoptotic DNA fragmentation"/>
    <property type="evidence" value="ECO:0007669"/>
    <property type="project" value="TreeGrafter"/>
</dbReference>
<evidence type="ECO:0000256" key="2">
    <source>
        <dbReference type="ARBA" id="ARBA00007527"/>
    </source>
</evidence>
<comment type="similarity">
    <text evidence="2">Belongs to the DNase II family.</text>
</comment>
<sequence length="345" mass="39829">MGGWKGRDVKGGRGFAIYKLPKHKVHQSIGMGLKYFYLDPSTATWQRSKHLVNMTESALGRTLQQLYSTYQLKVSDRAYFIYNDGAPSMPYDMKHGHTKGVLLFDKAQGFWLSHSVPNFPPFPNKDYSWPSSGKKYGQTLFCFTYQYSQLAEIGRQFLYYNPHVYNWTLPDTFLPDLSNLQFVAKGGRVSNSPWIRHTELTSSGGVRFQSFAKYKDFEDDIYAGWVAQTLKTDLLVETWNGSKHELPSNCSLPKHVYNVVRVQLPGPALFYSYNDHSKWCVSLRYRDQWICIGDLNRTFGQMWRSGGLLCTQHPNIYKAFRRSVSWYKNCSDAQSCNRGNIDLEV</sequence>
<dbReference type="PANTHER" id="PTHR10858:SF2">
    <property type="entry name" value="DEOXYRIBONUCLEASE-2-BETA"/>
    <property type="match status" value="1"/>
</dbReference>
<dbReference type="InterPro" id="IPR004947">
    <property type="entry name" value="DNase_II"/>
</dbReference>
<dbReference type="GO" id="GO:0004531">
    <property type="term" value="F:deoxyribonuclease II activity"/>
    <property type="evidence" value="ECO:0007669"/>
    <property type="project" value="UniProtKB-EC"/>
</dbReference>
<dbReference type="Pfam" id="PF03265">
    <property type="entry name" value="DNase_II"/>
    <property type="match status" value="1"/>
</dbReference>
<dbReference type="Proteomes" id="UP000288216">
    <property type="component" value="Unassembled WGS sequence"/>
</dbReference>
<gene>
    <name evidence="5" type="ORF">scyTo_0020409</name>
</gene>
<accession>A0A401PRW7</accession>
<comment type="catalytic activity">
    <reaction evidence="1">
        <text>Endonucleolytic cleavage to nucleoside 3'-phosphates and 3'-phosphooligonucleotide end-products.</text>
        <dbReference type="EC" id="3.1.22.1"/>
    </reaction>
</comment>
<dbReference type="STRING" id="75743.A0A401PRW7"/>
<dbReference type="EMBL" id="BFAA01016445">
    <property type="protein sequence ID" value="GCB75865.1"/>
    <property type="molecule type" value="Genomic_DNA"/>
</dbReference>
<organism evidence="5 6">
    <name type="scientific">Scyliorhinus torazame</name>
    <name type="common">Cloudy catshark</name>
    <name type="synonym">Catulus torazame</name>
    <dbReference type="NCBI Taxonomy" id="75743"/>
    <lineage>
        <taxon>Eukaryota</taxon>
        <taxon>Metazoa</taxon>
        <taxon>Chordata</taxon>
        <taxon>Craniata</taxon>
        <taxon>Vertebrata</taxon>
        <taxon>Chondrichthyes</taxon>
        <taxon>Elasmobranchii</taxon>
        <taxon>Galeomorphii</taxon>
        <taxon>Galeoidea</taxon>
        <taxon>Carcharhiniformes</taxon>
        <taxon>Scyliorhinidae</taxon>
        <taxon>Scyliorhinus</taxon>
    </lineage>
</organism>
<evidence type="ECO:0000313" key="5">
    <source>
        <dbReference type="EMBL" id="GCB75865.1"/>
    </source>
</evidence>
<name>A0A401PRW7_SCYTO</name>
<comment type="caution">
    <text evidence="5">The sequence shown here is derived from an EMBL/GenBank/DDBJ whole genome shotgun (WGS) entry which is preliminary data.</text>
</comment>
<keyword evidence="6" id="KW-1185">Reference proteome</keyword>
<evidence type="ECO:0000256" key="1">
    <source>
        <dbReference type="ARBA" id="ARBA00000447"/>
    </source>
</evidence>
<evidence type="ECO:0000313" key="6">
    <source>
        <dbReference type="Proteomes" id="UP000288216"/>
    </source>
</evidence>
<dbReference type="EC" id="3.1.22.1" evidence="3"/>
<protein>
    <recommendedName>
        <fullName evidence="3">deoxyribonuclease II</fullName>
        <ecNumber evidence="3">3.1.22.1</ecNumber>
    </recommendedName>
</protein>
<evidence type="ECO:0000256" key="3">
    <source>
        <dbReference type="ARBA" id="ARBA00012036"/>
    </source>
</evidence>
<dbReference type="OMA" id="HMPQLCA"/>
<reference evidence="5 6" key="1">
    <citation type="journal article" date="2018" name="Nat. Ecol. Evol.">
        <title>Shark genomes provide insights into elasmobranch evolution and the origin of vertebrates.</title>
        <authorList>
            <person name="Hara Y"/>
            <person name="Yamaguchi K"/>
            <person name="Onimaru K"/>
            <person name="Kadota M"/>
            <person name="Koyanagi M"/>
            <person name="Keeley SD"/>
            <person name="Tatsumi K"/>
            <person name="Tanaka K"/>
            <person name="Motone F"/>
            <person name="Kageyama Y"/>
            <person name="Nozu R"/>
            <person name="Adachi N"/>
            <person name="Nishimura O"/>
            <person name="Nakagawa R"/>
            <person name="Tanegashima C"/>
            <person name="Kiyatake I"/>
            <person name="Matsumoto R"/>
            <person name="Murakumo K"/>
            <person name="Nishida K"/>
            <person name="Terakita A"/>
            <person name="Kuratani S"/>
            <person name="Sato K"/>
            <person name="Hyodo S Kuraku.S."/>
        </authorList>
    </citation>
    <scope>NUCLEOTIDE SEQUENCE [LARGE SCALE GENOMIC DNA]</scope>
</reference>
<dbReference type="AlphaFoldDB" id="A0A401PRW7"/>
<evidence type="ECO:0000256" key="4">
    <source>
        <dbReference type="ARBA" id="ARBA00022801"/>
    </source>
</evidence>
<dbReference type="OrthoDB" id="10261598at2759"/>